<keyword evidence="2" id="KW-1185">Reference proteome</keyword>
<comment type="caution">
    <text evidence="1">The sequence shown here is derived from an EMBL/GenBank/DDBJ whole genome shotgun (WGS) entry which is preliminary data.</text>
</comment>
<accession>A0A0C1PLG6</accession>
<dbReference type="PATRIC" id="fig|1614.10.peg.821"/>
<name>A0A0C1PLG6_9LACO</name>
<gene>
    <name evidence="1" type="ORF">LfDm3_0824</name>
</gene>
<dbReference type="Proteomes" id="UP000031397">
    <property type="component" value="Unassembled WGS sequence"/>
</dbReference>
<dbReference type="STRING" id="1614.IV37_GL000924"/>
<dbReference type="EMBL" id="JOJZ01000019">
    <property type="protein sequence ID" value="KID41582.1"/>
    <property type="molecule type" value="Genomic_DNA"/>
</dbReference>
<proteinExistence type="predicted"/>
<reference evidence="1 2" key="1">
    <citation type="submission" date="2014-06" db="EMBL/GenBank/DDBJ databases">
        <title>Functional and comparative genomic analyses of the Drosophila gut microbiota identify candidate symbiosis factors.</title>
        <authorList>
            <person name="Newell P.D."/>
            <person name="Chaston J.M."/>
            <person name="Douglas A.E."/>
        </authorList>
    </citation>
    <scope>NUCLEOTIDE SEQUENCE [LARGE SCALE GENOMIC DNA]</scope>
    <source>
        <strain evidence="1 2">DmCS_002</strain>
    </source>
</reference>
<evidence type="ECO:0000313" key="1">
    <source>
        <dbReference type="EMBL" id="KID41582.1"/>
    </source>
</evidence>
<sequence length="94" mass="10661">MLIKVLMLFFSVILIINGIYFLTHAHKSFLLFHPEKFPSLRIILIISGIILLVVAIFGIISLFFDNTVFTLLVLCAGCLCAVIPEVFIIQYMDK</sequence>
<dbReference type="AlphaFoldDB" id="A0A0C1PLG6"/>
<dbReference type="RefSeq" id="WP_010021968.1">
    <property type="nucleotide sequence ID" value="NZ_JQAS01000003.1"/>
</dbReference>
<organism evidence="1 2">
    <name type="scientific">Fructilactobacillus fructivorans</name>
    <dbReference type="NCBI Taxonomy" id="1614"/>
    <lineage>
        <taxon>Bacteria</taxon>
        <taxon>Bacillati</taxon>
        <taxon>Bacillota</taxon>
        <taxon>Bacilli</taxon>
        <taxon>Lactobacillales</taxon>
        <taxon>Lactobacillaceae</taxon>
        <taxon>Fructilactobacillus</taxon>
    </lineage>
</organism>
<protein>
    <submittedName>
        <fullName evidence="1">Uncharacterized protein</fullName>
    </submittedName>
</protein>
<evidence type="ECO:0000313" key="2">
    <source>
        <dbReference type="Proteomes" id="UP000031397"/>
    </source>
</evidence>